<dbReference type="InterPro" id="IPR023214">
    <property type="entry name" value="HAD_sf"/>
</dbReference>
<dbReference type="PANTHER" id="PTHR43611">
    <property type="entry name" value="ALPHA-D-GLUCOSE 1-PHOSPHATE PHOSPHATASE"/>
    <property type="match status" value="1"/>
</dbReference>
<reference evidence="1" key="1">
    <citation type="submission" date="2021-01" db="EMBL/GenBank/DDBJ databases">
        <title>Whole genome shotgun sequence of Rhizocola hellebori NBRC 109834.</title>
        <authorList>
            <person name="Komaki H."/>
            <person name="Tamura T."/>
        </authorList>
    </citation>
    <scope>NUCLEOTIDE SEQUENCE</scope>
    <source>
        <strain evidence="1">NBRC 109834</strain>
    </source>
</reference>
<dbReference type="Pfam" id="PF00702">
    <property type="entry name" value="Hydrolase"/>
    <property type="match status" value="1"/>
</dbReference>
<evidence type="ECO:0000313" key="2">
    <source>
        <dbReference type="Proteomes" id="UP000612899"/>
    </source>
</evidence>
<dbReference type="NCBIfam" id="TIGR01549">
    <property type="entry name" value="HAD-SF-IA-v1"/>
    <property type="match status" value="1"/>
</dbReference>
<comment type="caution">
    <text evidence="1">The sequence shown here is derived from an EMBL/GenBank/DDBJ whole genome shotgun (WGS) entry which is preliminary data.</text>
</comment>
<dbReference type="PANTHER" id="PTHR43611:SF3">
    <property type="entry name" value="FLAVIN MONONUCLEOTIDE HYDROLASE 1, CHLOROPLATIC"/>
    <property type="match status" value="1"/>
</dbReference>
<protein>
    <recommendedName>
        <fullName evidence="3">HAD family phosphatase</fullName>
    </recommendedName>
</protein>
<evidence type="ECO:0008006" key="3">
    <source>
        <dbReference type="Google" id="ProtNLM"/>
    </source>
</evidence>
<proteinExistence type="predicted"/>
<dbReference type="SUPFAM" id="SSF56784">
    <property type="entry name" value="HAD-like"/>
    <property type="match status" value="1"/>
</dbReference>
<dbReference type="PRINTS" id="PR00413">
    <property type="entry name" value="HADHALOGNASE"/>
</dbReference>
<evidence type="ECO:0000313" key="1">
    <source>
        <dbReference type="EMBL" id="GIH04460.1"/>
    </source>
</evidence>
<organism evidence="1 2">
    <name type="scientific">Rhizocola hellebori</name>
    <dbReference type="NCBI Taxonomy" id="1392758"/>
    <lineage>
        <taxon>Bacteria</taxon>
        <taxon>Bacillati</taxon>
        <taxon>Actinomycetota</taxon>
        <taxon>Actinomycetes</taxon>
        <taxon>Micromonosporales</taxon>
        <taxon>Micromonosporaceae</taxon>
        <taxon>Rhizocola</taxon>
    </lineage>
</organism>
<dbReference type="RefSeq" id="WP_203908348.1">
    <property type="nucleotide sequence ID" value="NZ_BONY01000013.1"/>
</dbReference>
<dbReference type="Proteomes" id="UP000612899">
    <property type="component" value="Unassembled WGS sequence"/>
</dbReference>
<dbReference type="EMBL" id="BONY01000013">
    <property type="protein sequence ID" value="GIH04460.1"/>
    <property type="molecule type" value="Genomic_DNA"/>
</dbReference>
<dbReference type="AlphaFoldDB" id="A0A8J3Q7E1"/>
<dbReference type="InterPro" id="IPR036412">
    <property type="entry name" value="HAD-like_sf"/>
</dbReference>
<dbReference type="Gene3D" id="3.40.50.1000">
    <property type="entry name" value="HAD superfamily/HAD-like"/>
    <property type="match status" value="1"/>
</dbReference>
<dbReference type="NCBIfam" id="TIGR01509">
    <property type="entry name" value="HAD-SF-IA-v3"/>
    <property type="match status" value="1"/>
</dbReference>
<gene>
    <name evidence="1" type="ORF">Rhe02_25270</name>
</gene>
<sequence>MKRVKPRALLIDFNGVVQGYDRPYEVEPRYGLEAGAFFTAGMEHSRYVPAVTGQWTRAQWLDSIAEATGAPREALTEWDSYRGFIDDEVLAFVREVRSSGKPVGLASNATDDFRADLTLFGLEHEFDAVLSSAEIGVYKPMREFFAAACEALSVPARECFFVDDSDRNVMGARAAGLAATRWTDRSVLPYLRAVMQAGAGSPS</sequence>
<accession>A0A8J3Q7E1</accession>
<name>A0A8J3Q7E1_9ACTN</name>
<dbReference type="InterPro" id="IPR006439">
    <property type="entry name" value="HAD-SF_hydro_IA"/>
</dbReference>
<keyword evidence="2" id="KW-1185">Reference proteome</keyword>